<reference evidence="1 2" key="1">
    <citation type="journal article" date="2020" name="Nat. Food">
        <title>A phased Vanilla planifolia genome enables genetic improvement of flavour and production.</title>
        <authorList>
            <person name="Hasing T."/>
            <person name="Tang H."/>
            <person name="Brym M."/>
            <person name="Khazi F."/>
            <person name="Huang T."/>
            <person name="Chambers A.H."/>
        </authorList>
    </citation>
    <scope>NUCLEOTIDE SEQUENCE [LARGE SCALE GENOMIC DNA]</scope>
    <source>
        <tissue evidence="1">Leaf</tissue>
    </source>
</reference>
<name>A0A835UFP1_VANPL</name>
<keyword evidence="2" id="KW-1185">Reference proteome</keyword>
<protein>
    <submittedName>
        <fullName evidence="1">Uncharacterized protein</fullName>
    </submittedName>
</protein>
<organism evidence="1 2">
    <name type="scientific">Vanilla planifolia</name>
    <name type="common">Vanilla</name>
    <dbReference type="NCBI Taxonomy" id="51239"/>
    <lineage>
        <taxon>Eukaryota</taxon>
        <taxon>Viridiplantae</taxon>
        <taxon>Streptophyta</taxon>
        <taxon>Embryophyta</taxon>
        <taxon>Tracheophyta</taxon>
        <taxon>Spermatophyta</taxon>
        <taxon>Magnoliopsida</taxon>
        <taxon>Liliopsida</taxon>
        <taxon>Asparagales</taxon>
        <taxon>Orchidaceae</taxon>
        <taxon>Vanilloideae</taxon>
        <taxon>Vanilleae</taxon>
        <taxon>Vanilla</taxon>
    </lineage>
</organism>
<dbReference type="Proteomes" id="UP000636800">
    <property type="component" value="Chromosome 11"/>
</dbReference>
<dbReference type="OrthoDB" id="1892640at2759"/>
<proteinExistence type="predicted"/>
<comment type="caution">
    <text evidence="1">The sequence shown here is derived from an EMBL/GenBank/DDBJ whole genome shotgun (WGS) entry which is preliminary data.</text>
</comment>
<gene>
    <name evidence="1" type="ORF">HPP92_021616</name>
</gene>
<evidence type="ECO:0000313" key="2">
    <source>
        <dbReference type="Proteomes" id="UP000636800"/>
    </source>
</evidence>
<evidence type="ECO:0000313" key="1">
    <source>
        <dbReference type="EMBL" id="KAG0461319.1"/>
    </source>
</evidence>
<accession>A0A835UFP1</accession>
<dbReference type="EMBL" id="JADCNL010000011">
    <property type="protein sequence ID" value="KAG0461319.1"/>
    <property type="molecule type" value="Genomic_DNA"/>
</dbReference>
<sequence length="83" mass="9309">MEWFTQANEELGDSAVREWMVEEVSASGITTSKSFNSTCLNHEIKSSKKGHFLSQFFQVVENISVIDNVDHGLPHQLSLAVKN</sequence>
<dbReference type="AlphaFoldDB" id="A0A835UFP1"/>